<protein>
    <submittedName>
        <fullName evidence="2">Uncharacterized protein</fullName>
    </submittedName>
</protein>
<evidence type="ECO:0000313" key="3">
    <source>
        <dbReference type="Proteomes" id="UP000278006"/>
    </source>
</evidence>
<accession>A0A3M6QP87</accession>
<evidence type="ECO:0000313" key="2">
    <source>
        <dbReference type="EMBL" id="RMX04880.1"/>
    </source>
</evidence>
<keyword evidence="1" id="KW-0732">Signal</keyword>
<proteinExistence type="predicted"/>
<reference evidence="2 3" key="1">
    <citation type="submission" date="2018-10" db="EMBL/GenBank/DDBJ databases">
        <title>Draft genome of Cortibacter populi DSM10536.</title>
        <authorList>
            <person name="Bernier A.-M."/>
            <person name="Bernard K."/>
        </authorList>
    </citation>
    <scope>NUCLEOTIDE SEQUENCE [LARGE SCALE GENOMIC DNA]</scope>
    <source>
        <strain evidence="2 3">DSM 105136</strain>
    </source>
</reference>
<gene>
    <name evidence="2" type="ORF">D8I35_13545</name>
</gene>
<name>A0A3M6QP87_9BURK</name>
<organism evidence="2 3">
    <name type="scientific">Corticibacter populi</name>
    <dbReference type="NCBI Taxonomy" id="1550736"/>
    <lineage>
        <taxon>Bacteria</taxon>
        <taxon>Pseudomonadati</taxon>
        <taxon>Pseudomonadota</taxon>
        <taxon>Betaproteobacteria</taxon>
        <taxon>Burkholderiales</taxon>
        <taxon>Comamonadaceae</taxon>
        <taxon>Corticibacter</taxon>
    </lineage>
</organism>
<dbReference type="AlphaFoldDB" id="A0A3M6QP87"/>
<dbReference type="EMBL" id="RDQO01000004">
    <property type="protein sequence ID" value="RMX04880.1"/>
    <property type="molecule type" value="Genomic_DNA"/>
</dbReference>
<comment type="caution">
    <text evidence="2">The sequence shown here is derived from an EMBL/GenBank/DDBJ whole genome shotgun (WGS) entry which is preliminary data.</text>
</comment>
<feature type="chain" id="PRO_5018013606" evidence="1">
    <location>
        <begin position="18"/>
        <end position="125"/>
    </location>
</feature>
<sequence>MIAIGFSGFLAAAPTLAQETACMIEGTFSILGQTIKSRDCMQADPNENEAAFKASCDQLANTSAGMGGGRGTITYMKQCQKPAQGICKNVLGSQRDAYYYERSAEDLRILPDGCQRGGGQWQSGG</sequence>
<keyword evidence="3" id="KW-1185">Reference proteome</keyword>
<feature type="signal peptide" evidence="1">
    <location>
        <begin position="1"/>
        <end position="17"/>
    </location>
</feature>
<evidence type="ECO:0000256" key="1">
    <source>
        <dbReference type="SAM" id="SignalP"/>
    </source>
</evidence>
<dbReference type="Proteomes" id="UP000278006">
    <property type="component" value="Unassembled WGS sequence"/>
</dbReference>